<evidence type="ECO:0000256" key="1">
    <source>
        <dbReference type="SAM" id="MobiDB-lite"/>
    </source>
</evidence>
<dbReference type="Proteomes" id="UP000646548">
    <property type="component" value="Unassembled WGS sequence"/>
</dbReference>
<accession>A0A834FMJ7</accession>
<evidence type="ECO:0000313" key="3">
    <source>
        <dbReference type="Proteomes" id="UP000646548"/>
    </source>
</evidence>
<sequence length="112" mass="11951">MENGSAAKGNGCEGEKMEPLATAADSLLTDPSQQMFELSPQVFYPRAGPGSSPFPDLAPFTHTFTLQGLHRLPSTGLLPSIVFTAEAAVTEAAANISPRFIVLRLWLPHTVN</sequence>
<proteinExistence type="predicted"/>
<name>A0A834FMJ7_ORYME</name>
<feature type="region of interest" description="Disordered" evidence="1">
    <location>
        <begin position="1"/>
        <end position="25"/>
    </location>
</feature>
<reference evidence="2" key="1">
    <citation type="journal article" name="BMC Genomics">
        <title>Long-read sequencing and de novo genome assembly of marine medaka (Oryzias melastigma).</title>
        <authorList>
            <person name="Liang P."/>
            <person name="Saqib H.S.A."/>
            <person name="Ni X."/>
            <person name="Shen Y."/>
        </authorList>
    </citation>
    <scope>NUCLEOTIDE SEQUENCE</scope>
    <source>
        <strain evidence="2">Bigg-433</strain>
    </source>
</reference>
<gene>
    <name evidence="2" type="ORF">FQA47_001809</name>
</gene>
<protein>
    <submittedName>
        <fullName evidence="2">Uncharacterized protein</fullName>
    </submittedName>
</protein>
<comment type="caution">
    <text evidence="2">The sequence shown here is derived from an EMBL/GenBank/DDBJ whole genome shotgun (WGS) entry which is preliminary data.</text>
</comment>
<organism evidence="2 3">
    <name type="scientific">Oryzias melastigma</name>
    <name type="common">Marine medaka</name>
    <dbReference type="NCBI Taxonomy" id="30732"/>
    <lineage>
        <taxon>Eukaryota</taxon>
        <taxon>Metazoa</taxon>
        <taxon>Chordata</taxon>
        <taxon>Craniata</taxon>
        <taxon>Vertebrata</taxon>
        <taxon>Euteleostomi</taxon>
        <taxon>Actinopterygii</taxon>
        <taxon>Neopterygii</taxon>
        <taxon>Teleostei</taxon>
        <taxon>Neoteleostei</taxon>
        <taxon>Acanthomorphata</taxon>
        <taxon>Ovalentaria</taxon>
        <taxon>Atherinomorphae</taxon>
        <taxon>Beloniformes</taxon>
        <taxon>Adrianichthyidae</taxon>
        <taxon>Oryziinae</taxon>
        <taxon>Oryzias</taxon>
    </lineage>
</organism>
<dbReference type="AlphaFoldDB" id="A0A834FMJ7"/>
<dbReference type="EMBL" id="WKFB01000074">
    <property type="protein sequence ID" value="KAF6737043.1"/>
    <property type="molecule type" value="Genomic_DNA"/>
</dbReference>
<evidence type="ECO:0000313" key="2">
    <source>
        <dbReference type="EMBL" id="KAF6737043.1"/>
    </source>
</evidence>